<dbReference type="OrthoDB" id="6057673at2"/>
<sequence length="161" mass="17821">MTIKLSPAQQQIISHAAAHTDGKLIWFPDNLKGGARSKVIESMFNRGLITIDKTDWFVSEQGYQALGLPRRASFTPAASDSVKETKATQPHKPRSRDNSKRAQMIAMLKRPEGTTIDQLCEMTGWQAHTVRGALAGTLKKKLGLTITSEKAEASERVYRIT</sequence>
<evidence type="ECO:0000313" key="2">
    <source>
        <dbReference type="EMBL" id="SFL92866.1"/>
    </source>
</evidence>
<gene>
    <name evidence="2" type="ORF">SAMN05421863_100736</name>
</gene>
<dbReference type="EMBL" id="FOUB01000007">
    <property type="protein sequence ID" value="SFL92866.1"/>
    <property type="molecule type" value="Genomic_DNA"/>
</dbReference>
<dbReference type="Pfam" id="PF11994">
    <property type="entry name" value="DUF3489"/>
    <property type="match status" value="1"/>
</dbReference>
<evidence type="ECO:0000313" key="3">
    <source>
        <dbReference type="Proteomes" id="UP000183287"/>
    </source>
</evidence>
<accession>A0A1I4LPV3</accession>
<dbReference type="AlphaFoldDB" id="A0A1I4LPV3"/>
<evidence type="ECO:0000256" key="1">
    <source>
        <dbReference type="SAM" id="MobiDB-lite"/>
    </source>
</evidence>
<protein>
    <recommendedName>
        <fullName evidence="4">DUF3489 domain-containing protein</fullName>
    </recommendedName>
</protein>
<evidence type="ECO:0008006" key="4">
    <source>
        <dbReference type="Google" id="ProtNLM"/>
    </source>
</evidence>
<name>A0A1I4LPV3_9PROT</name>
<proteinExistence type="predicted"/>
<dbReference type="InterPro" id="IPR021880">
    <property type="entry name" value="DUF3489"/>
</dbReference>
<reference evidence="3" key="1">
    <citation type="submission" date="2016-10" db="EMBL/GenBank/DDBJ databases">
        <authorList>
            <person name="Varghese N."/>
            <person name="Submissions S."/>
        </authorList>
    </citation>
    <scope>NUCLEOTIDE SEQUENCE [LARGE SCALE GENOMIC DNA]</scope>
    <source>
        <strain evidence="3">Nm44</strain>
    </source>
</reference>
<keyword evidence="3" id="KW-1185">Reference proteome</keyword>
<feature type="region of interest" description="Disordered" evidence="1">
    <location>
        <begin position="75"/>
        <end position="102"/>
    </location>
</feature>
<dbReference type="RefSeq" id="WP_074904092.1">
    <property type="nucleotide sequence ID" value="NZ_FOUB01000007.1"/>
</dbReference>
<organism evidence="2 3">
    <name type="scientific">Nitrosomonas communis</name>
    <dbReference type="NCBI Taxonomy" id="44574"/>
    <lineage>
        <taxon>Bacteria</taxon>
        <taxon>Pseudomonadati</taxon>
        <taxon>Pseudomonadota</taxon>
        <taxon>Betaproteobacteria</taxon>
        <taxon>Nitrosomonadales</taxon>
        <taxon>Nitrosomonadaceae</taxon>
        <taxon>Nitrosomonas</taxon>
    </lineage>
</organism>
<dbReference type="Proteomes" id="UP000183287">
    <property type="component" value="Unassembled WGS sequence"/>
</dbReference>